<reference evidence="1 2" key="1">
    <citation type="journal article" date="2016" name="Nat. Commun.">
        <title>Thousands of microbial genomes shed light on interconnected biogeochemical processes in an aquifer system.</title>
        <authorList>
            <person name="Anantharaman K."/>
            <person name="Brown C.T."/>
            <person name="Hug L.A."/>
            <person name="Sharon I."/>
            <person name="Castelle C.J."/>
            <person name="Probst A.J."/>
            <person name="Thomas B.C."/>
            <person name="Singh A."/>
            <person name="Wilkins M.J."/>
            <person name="Karaoz U."/>
            <person name="Brodie E.L."/>
            <person name="Williams K.H."/>
            <person name="Hubbard S.S."/>
            <person name="Banfield J.F."/>
        </authorList>
    </citation>
    <scope>NUCLEOTIDE SEQUENCE [LARGE SCALE GENOMIC DNA]</scope>
</reference>
<gene>
    <name evidence="1" type="ORF">A2824_02100</name>
</gene>
<sequence>MKKIIWYINSKDRDLMKMIGQLLADRQMIYENSMVLKTEKGEPLELFEVDSEILEMLSKDKDFRIEKNYRVFCKIHLEDFVREWKKTAKSVRSKAENEKLAELKESSVDVLFEDGLIGREIKVPIQIALESLGSLTVKKLLFLTPRLLLEVPRIGKGRVSKLIQALLIEGFLPGEYPLLDCDYLIKYHKITLGTVKS</sequence>
<accession>A0A1F6VKF1</accession>
<comment type="caution">
    <text evidence="1">The sequence shown here is derived from an EMBL/GenBank/DDBJ whole genome shotgun (WGS) entry which is preliminary data.</text>
</comment>
<name>A0A1F6VKF1_9BACT</name>
<evidence type="ECO:0000313" key="1">
    <source>
        <dbReference type="EMBL" id="OGI70104.1"/>
    </source>
</evidence>
<proteinExistence type="predicted"/>
<protein>
    <submittedName>
        <fullName evidence="1">Uncharacterized protein</fullName>
    </submittedName>
</protein>
<organism evidence="1 2">
    <name type="scientific">Candidatus Nomurabacteria bacterium RIFCSPHIGHO2_01_FULL_42_16</name>
    <dbReference type="NCBI Taxonomy" id="1801743"/>
    <lineage>
        <taxon>Bacteria</taxon>
        <taxon>Candidatus Nomuraibacteriota</taxon>
    </lineage>
</organism>
<dbReference type="Proteomes" id="UP000178059">
    <property type="component" value="Unassembled WGS sequence"/>
</dbReference>
<evidence type="ECO:0000313" key="2">
    <source>
        <dbReference type="Proteomes" id="UP000178059"/>
    </source>
</evidence>
<dbReference type="AlphaFoldDB" id="A0A1F6VKF1"/>
<dbReference type="EMBL" id="MFTT01000012">
    <property type="protein sequence ID" value="OGI70104.1"/>
    <property type="molecule type" value="Genomic_DNA"/>
</dbReference>